<organism evidence="2">
    <name type="scientific">marine sediment metagenome</name>
    <dbReference type="NCBI Taxonomy" id="412755"/>
    <lineage>
        <taxon>unclassified sequences</taxon>
        <taxon>metagenomes</taxon>
        <taxon>ecological metagenomes</taxon>
    </lineage>
</organism>
<dbReference type="SUPFAM" id="SSF103473">
    <property type="entry name" value="MFS general substrate transporter"/>
    <property type="match status" value="1"/>
</dbReference>
<evidence type="ECO:0000256" key="1">
    <source>
        <dbReference type="SAM" id="Phobius"/>
    </source>
</evidence>
<keyword evidence="1" id="KW-0812">Transmembrane</keyword>
<feature type="transmembrane region" description="Helical" evidence="1">
    <location>
        <begin position="47"/>
        <end position="71"/>
    </location>
</feature>
<proteinExistence type="predicted"/>
<dbReference type="InterPro" id="IPR011701">
    <property type="entry name" value="MFS"/>
</dbReference>
<accession>X1RSW0</accession>
<keyword evidence="1" id="KW-1133">Transmembrane helix</keyword>
<dbReference type="EMBL" id="BARW01007027">
    <property type="protein sequence ID" value="GAI83837.1"/>
    <property type="molecule type" value="Genomic_DNA"/>
</dbReference>
<dbReference type="GO" id="GO:0022857">
    <property type="term" value="F:transmembrane transporter activity"/>
    <property type="evidence" value="ECO:0007669"/>
    <property type="project" value="InterPro"/>
</dbReference>
<keyword evidence="1" id="KW-0472">Membrane</keyword>
<dbReference type="Gene3D" id="1.20.1250.20">
    <property type="entry name" value="MFS general substrate transporter like domains"/>
    <property type="match status" value="1"/>
</dbReference>
<evidence type="ECO:0008006" key="3">
    <source>
        <dbReference type="Google" id="ProtNLM"/>
    </source>
</evidence>
<gene>
    <name evidence="2" type="ORF">S12H4_14706</name>
</gene>
<protein>
    <recommendedName>
        <fullName evidence="3">Major facilitator superfamily associated domain-containing protein</fullName>
    </recommendedName>
</protein>
<dbReference type="AlphaFoldDB" id="X1RSW0"/>
<sequence length="144" mass="16780">MNSDVNYSKKYTYIFVFFYLCEGFSQGIPFLFFPQYLAHTLGGSYDIAIWLVILSIGSLPWTIKMIVGVFNDRWGSKKYGQRFPWILSFGVFGGVWWIAMAFYLPVNEIYLWLTIYYFMTQLGMAFADTALDGLILDVTPKEKY</sequence>
<dbReference type="Pfam" id="PF07690">
    <property type="entry name" value="MFS_1"/>
    <property type="match status" value="1"/>
</dbReference>
<evidence type="ECO:0000313" key="2">
    <source>
        <dbReference type="EMBL" id="GAI83837.1"/>
    </source>
</evidence>
<feature type="transmembrane region" description="Helical" evidence="1">
    <location>
        <begin position="83"/>
        <end position="103"/>
    </location>
</feature>
<feature type="transmembrane region" description="Helical" evidence="1">
    <location>
        <begin position="12"/>
        <end position="32"/>
    </location>
</feature>
<reference evidence="2" key="1">
    <citation type="journal article" date="2014" name="Front. Microbiol.">
        <title>High frequency of phylogenetically diverse reductive dehalogenase-homologous genes in deep subseafloor sedimentary metagenomes.</title>
        <authorList>
            <person name="Kawai M."/>
            <person name="Futagami T."/>
            <person name="Toyoda A."/>
            <person name="Takaki Y."/>
            <person name="Nishi S."/>
            <person name="Hori S."/>
            <person name="Arai W."/>
            <person name="Tsubouchi T."/>
            <person name="Morono Y."/>
            <person name="Uchiyama I."/>
            <person name="Ito T."/>
            <person name="Fujiyama A."/>
            <person name="Inagaki F."/>
            <person name="Takami H."/>
        </authorList>
    </citation>
    <scope>NUCLEOTIDE SEQUENCE</scope>
    <source>
        <strain evidence="2">Expedition CK06-06</strain>
    </source>
</reference>
<dbReference type="InterPro" id="IPR036259">
    <property type="entry name" value="MFS_trans_sf"/>
</dbReference>
<comment type="caution">
    <text evidence="2">The sequence shown here is derived from an EMBL/GenBank/DDBJ whole genome shotgun (WGS) entry which is preliminary data.</text>
</comment>
<feature type="transmembrane region" description="Helical" evidence="1">
    <location>
        <begin position="109"/>
        <end position="127"/>
    </location>
</feature>
<name>X1RSW0_9ZZZZ</name>